<dbReference type="PROSITE" id="PS51669">
    <property type="entry name" value="4FE4S_MOW_BIS_MGD"/>
    <property type="match status" value="1"/>
</dbReference>
<keyword evidence="11" id="KW-0472">Membrane</keyword>
<dbReference type="SUPFAM" id="SSF54862">
    <property type="entry name" value="4Fe-4S ferredoxins"/>
    <property type="match status" value="1"/>
</dbReference>
<evidence type="ECO:0000256" key="14">
    <source>
        <dbReference type="ARBA" id="ARBA00065822"/>
    </source>
</evidence>
<evidence type="ECO:0000256" key="5">
    <source>
        <dbReference type="ARBA" id="ARBA00022714"/>
    </source>
</evidence>
<evidence type="ECO:0000313" key="17">
    <source>
        <dbReference type="EMBL" id="QSZ78249.1"/>
    </source>
</evidence>
<sequence>MSIKITNKKQLEKIDNKVSLISYLISNGISIPHFCYHNELSIAGNCRVCLVELKNSPKPVVSCAINAKSCLLNNKVYYDSVLLKKARENILEFLLLNHPMDCPICDQGGECDLQEQSLFFGFTKKRFYKFKRIVSDKDLGPIVKTVMTRCIHCTRCIRFANEITGIEELGIFGRGTLSEVGTYVNRILTSELSGNVIDLCPVGKFTNKKYLGALTLKSFPFELRGWDIKSYDSINPTDAFGQDIRVYIENNQIIKIEPEFSNDSSNNWLTDKGRQFFDSIFEPEKLKTGNKSSEKWETLFQTINKTLYTFNMCNLKNSNKHFFIIVFEHLSIEVLNLLFIISKMYTFIKLKRAENYKINNDLESNFQLNSVSSKSKLLSSSLCLLLGVNSRYENSNLNLTLRQRYLKGNFEVLSIGPLFDFSFSVSSLGSNISILNTIIEGNNLFCVDLKLAKNPLLITNTDLFKRNDSRQLIDIIKVLKFTNIISKTWNGLNVSNSYLNESGVNSLFSFSFLTFKDLISFSSLYAINIRMSNITNVKKLVDLKLLNFIKVKPLKNNFILIDQNLNKNNNIDFIASNKNSLNFSNYLYLPSNTMFENQETFINTEGLIKRTTKLLLKKKTKSNWKLIRKFIKCNKNVSYLNNSKNNKLVYFDTKNSYNFKNFINFQYFATQSLTDLNFYLNVKNNAFIIYKNICPFKLKSSKVFNTKIKYWLDDFYNGGKDNYCHNSLVLNNCSKNLRLETTNFF</sequence>
<evidence type="ECO:0000259" key="16">
    <source>
        <dbReference type="PROSITE" id="PS51839"/>
    </source>
</evidence>
<dbReference type="InterPro" id="IPR054351">
    <property type="entry name" value="NADH_UbQ_OxRdtase_ferredoxin"/>
</dbReference>
<accession>A0A8A3SQL2</accession>
<keyword evidence="9" id="KW-0411">Iron-sulfur</keyword>
<dbReference type="CDD" id="cd00207">
    <property type="entry name" value="fer2"/>
    <property type="match status" value="1"/>
</dbReference>
<evidence type="ECO:0000256" key="9">
    <source>
        <dbReference type="ARBA" id="ARBA00023014"/>
    </source>
</evidence>
<dbReference type="InterPro" id="IPR019574">
    <property type="entry name" value="NADH_UbQ_OxRdtase_Gsu_4Fe4S-bd"/>
</dbReference>
<dbReference type="GO" id="GO:0016491">
    <property type="term" value="F:oxidoreductase activity"/>
    <property type="evidence" value="ECO:0007669"/>
    <property type="project" value="InterPro"/>
</dbReference>
<dbReference type="Pfam" id="PF00384">
    <property type="entry name" value="Molybdopterin"/>
    <property type="match status" value="1"/>
</dbReference>
<evidence type="ECO:0000256" key="2">
    <source>
        <dbReference type="ARBA" id="ARBA00004370"/>
    </source>
</evidence>
<keyword evidence="6" id="KW-0479">Metal-binding</keyword>
<evidence type="ECO:0000256" key="1">
    <source>
        <dbReference type="ARBA" id="ARBA00001966"/>
    </source>
</evidence>
<dbReference type="Pfam" id="PF22117">
    <property type="entry name" value="Fer4_Nqo3"/>
    <property type="match status" value="1"/>
</dbReference>
<feature type="domain" description="4Fe-4S Mo/W bis-MGD-type" evidence="15">
    <location>
        <begin position="228"/>
        <end position="284"/>
    </location>
</feature>
<dbReference type="EMBL" id="MW566731">
    <property type="protein sequence ID" value="QSZ78249.1"/>
    <property type="molecule type" value="Genomic_DNA"/>
</dbReference>
<evidence type="ECO:0000256" key="13">
    <source>
        <dbReference type="ARBA" id="ARBA00034078"/>
    </source>
</evidence>
<keyword evidence="7" id="KW-1278">Translocase</keyword>
<dbReference type="PANTHER" id="PTHR43105">
    <property type="entry name" value="RESPIRATORY NITRATE REDUCTASE"/>
    <property type="match status" value="1"/>
</dbReference>
<feature type="domain" description="4Fe-4S His(Cys)3-ligated-type" evidence="16">
    <location>
        <begin position="82"/>
        <end position="121"/>
    </location>
</feature>
<dbReference type="FunFam" id="3.10.20.740:FF:000004">
    <property type="entry name" value="NADH-quinone oxidoreductase"/>
    <property type="match status" value="1"/>
</dbReference>
<evidence type="ECO:0000256" key="4">
    <source>
        <dbReference type="ARBA" id="ARBA00022485"/>
    </source>
</evidence>
<evidence type="ECO:0000256" key="12">
    <source>
        <dbReference type="ARBA" id="ARBA00031750"/>
    </source>
</evidence>
<dbReference type="GO" id="GO:0008137">
    <property type="term" value="F:NADH dehydrogenase (ubiquinone) activity"/>
    <property type="evidence" value="ECO:0007669"/>
    <property type="project" value="InterPro"/>
</dbReference>
<dbReference type="GO" id="GO:0051537">
    <property type="term" value="F:2 iron, 2 sulfur cluster binding"/>
    <property type="evidence" value="ECO:0007669"/>
    <property type="project" value="UniProtKB-KW"/>
</dbReference>
<dbReference type="InterPro" id="IPR050123">
    <property type="entry name" value="Prok_molybdopt-oxidoreductase"/>
</dbReference>
<evidence type="ECO:0000256" key="10">
    <source>
        <dbReference type="ARBA" id="ARBA00023027"/>
    </source>
</evidence>
<dbReference type="GeneID" id="69227036"/>
<comment type="cofactor">
    <cofactor evidence="1">
        <name>[4Fe-4S] cluster</name>
        <dbReference type="ChEBI" id="CHEBI:49883"/>
    </cofactor>
</comment>
<dbReference type="SUPFAM" id="SSF53706">
    <property type="entry name" value="Formate dehydrogenase/DMSO reductase, domains 1-3"/>
    <property type="match status" value="1"/>
</dbReference>
<proteinExistence type="inferred from homology"/>
<keyword evidence="8" id="KW-0408">Iron</keyword>
<dbReference type="PROSITE" id="PS00643">
    <property type="entry name" value="COMPLEX1_75K_3"/>
    <property type="match status" value="1"/>
</dbReference>
<dbReference type="RefSeq" id="YP_010233632.1">
    <property type="nucleotide sequence ID" value="NC_059753.1"/>
</dbReference>
<dbReference type="PROSITE" id="PS51839">
    <property type="entry name" value="4FE4S_HC3"/>
    <property type="match status" value="1"/>
</dbReference>
<dbReference type="SMART" id="SM00929">
    <property type="entry name" value="NADH-G_4Fe-4S_3"/>
    <property type="match status" value="1"/>
</dbReference>
<dbReference type="PROSITE" id="PS00642">
    <property type="entry name" value="COMPLEX1_75K_2"/>
    <property type="match status" value="1"/>
</dbReference>
<dbReference type="Pfam" id="PF22151">
    <property type="entry name" value="Fer4_NDSU1"/>
    <property type="match status" value="1"/>
</dbReference>
<dbReference type="PANTHER" id="PTHR43105:SF13">
    <property type="entry name" value="NADH-UBIQUINONE OXIDOREDUCTASE 75 KDA SUBUNIT, MITOCHONDRIAL"/>
    <property type="match status" value="1"/>
</dbReference>
<dbReference type="FunFam" id="3.30.70.20:FF:000002">
    <property type="entry name" value="NADH-ubiquinone oxidoreductase 75 kDa subunit"/>
    <property type="match status" value="1"/>
</dbReference>
<dbReference type="AlphaFoldDB" id="A0A8A3SQL2"/>
<dbReference type="GO" id="GO:0051539">
    <property type="term" value="F:4 iron, 4 sulfur cluster binding"/>
    <property type="evidence" value="ECO:0007669"/>
    <property type="project" value="UniProtKB-KW"/>
</dbReference>
<dbReference type="Gene3D" id="3.10.20.740">
    <property type="match status" value="1"/>
</dbReference>
<dbReference type="SUPFAM" id="SSF54292">
    <property type="entry name" value="2Fe-2S ferredoxin-like"/>
    <property type="match status" value="1"/>
</dbReference>
<organism evidence="17">
    <name type="scientific">Pleurosigma inscriptura</name>
    <dbReference type="NCBI Taxonomy" id="2819025"/>
    <lineage>
        <taxon>Eukaryota</taxon>
        <taxon>Sar</taxon>
        <taxon>Stramenopiles</taxon>
        <taxon>Ochrophyta</taxon>
        <taxon>Bacillariophyta</taxon>
        <taxon>Bacillariophyceae</taxon>
        <taxon>Bacillariophycidae</taxon>
        <taxon>Naviculales</taxon>
        <taxon>Pleurosigmataceae</taxon>
        <taxon>Pleurosigma</taxon>
    </lineage>
</organism>
<protein>
    <recommendedName>
        <fullName evidence="12">Complex I-75kD</fullName>
    </recommendedName>
</protein>
<evidence type="ECO:0000256" key="8">
    <source>
        <dbReference type="ARBA" id="ARBA00023004"/>
    </source>
</evidence>
<keyword evidence="5" id="KW-0001">2Fe-2S</keyword>
<dbReference type="InterPro" id="IPR000283">
    <property type="entry name" value="NADH_UbQ_OxRdtase_75kDa_su_CS"/>
</dbReference>
<comment type="subcellular location">
    <subcellularLocation>
        <location evidence="2">Membrane</location>
    </subcellularLocation>
</comment>
<evidence type="ECO:0000256" key="3">
    <source>
        <dbReference type="ARBA" id="ARBA00005404"/>
    </source>
</evidence>
<comment type="subunit">
    <text evidence="14">Complex I is composed of about 45 different subunits.</text>
</comment>
<dbReference type="Pfam" id="PF13510">
    <property type="entry name" value="Fer2_4"/>
    <property type="match status" value="1"/>
</dbReference>
<evidence type="ECO:0000256" key="6">
    <source>
        <dbReference type="ARBA" id="ARBA00022723"/>
    </source>
</evidence>
<keyword evidence="4" id="KW-0004">4Fe-4S</keyword>
<dbReference type="GO" id="GO:0016020">
    <property type="term" value="C:membrane"/>
    <property type="evidence" value="ECO:0007669"/>
    <property type="project" value="UniProtKB-SubCell"/>
</dbReference>
<comment type="similarity">
    <text evidence="3">Belongs to the complex I 75 kDa subunit family.</text>
</comment>
<dbReference type="InterPro" id="IPR006656">
    <property type="entry name" value="Mopterin_OxRdtase"/>
</dbReference>
<keyword evidence="10" id="KW-0520">NAD</keyword>
<geneLocation type="mitochondrion" evidence="17"/>
<comment type="cofactor">
    <cofactor evidence="13">
        <name>[2Fe-2S] cluster</name>
        <dbReference type="ChEBI" id="CHEBI:190135"/>
    </cofactor>
</comment>
<name>A0A8A3SQL2_9STRA</name>
<dbReference type="GO" id="GO:0042773">
    <property type="term" value="P:ATP synthesis coupled electron transport"/>
    <property type="evidence" value="ECO:0007669"/>
    <property type="project" value="InterPro"/>
</dbReference>
<evidence type="ECO:0000256" key="11">
    <source>
        <dbReference type="ARBA" id="ARBA00023136"/>
    </source>
</evidence>
<dbReference type="InterPro" id="IPR036010">
    <property type="entry name" value="2Fe-2S_ferredoxin-like_sf"/>
</dbReference>
<reference evidence="17" key="1">
    <citation type="submission" date="2021-02" db="EMBL/GenBank/DDBJ databases">
        <authorList>
            <person name="Jeong Y."/>
            <person name="Lee J."/>
        </authorList>
    </citation>
    <scope>NUCLEOTIDE SEQUENCE</scope>
    <source>
        <strain evidence="17">MEG005</strain>
    </source>
</reference>
<keyword evidence="17" id="KW-0496">Mitochondrion</keyword>
<evidence type="ECO:0000256" key="7">
    <source>
        <dbReference type="ARBA" id="ARBA00022967"/>
    </source>
</evidence>
<evidence type="ECO:0000259" key="15">
    <source>
        <dbReference type="PROSITE" id="PS51669"/>
    </source>
</evidence>
<dbReference type="GO" id="GO:0046872">
    <property type="term" value="F:metal ion binding"/>
    <property type="evidence" value="ECO:0007669"/>
    <property type="project" value="UniProtKB-KW"/>
</dbReference>
<dbReference type="Pfam" id="PF10588">
    <property type="entry name" value="NADH-G_4Fe-4S_3"/>
    <property type="match status" value="1"/>
</dbReference>
<dbReference type="InterPro" id="IPR006963">
    <property type="entry name" value="Mopterin_OxRdtase_4Fe-4S_dom"/>
</dbReference>
<dbReference type="PROSITE" id="PS00641">
    <property type="entry name" value="COMPLEX1_75K_1"/>
    <property type="match status" value="1"/>
</dbReference>
<gene>
    <name evidence="17" type="primary">nad11</name>
    <name evidence="17" type="ORF">Pi_034</name>
</gene>
<dbReference type="InterPro" id="IPR001041">
    <property type="entry name" value="2Fe-2S_ferredoxin-type"/>
</dbReference>